<dbReference type="AlphaFoldDB" id="A0A933GKB7"/>
<dbReference type="Gene3D" id="3.30.1540.10">
    <property type="entry name" value="formyl-coa transferase, domain 3"/>
    <property type="match status" value="1"/>
</dbReference>
<dbReference type="InterPro" id="IPR023606">
    <property type="entry name" value="CoA-Trfase_III_dom_1_sf"/>
</dbReference>
<keyword evidence="1 2" id="KW-0808">Transferase</keyword>
<dbReference type="SUPFAM" id="SSF89796">
    <property type="entry name" value="CoA-transferase family III (CaiB/BaiF)"/>
    <property type="match status" value="1"/>
</dbReference>
<gene>
    <name evidence="2" type="ORF">HY730_03535</name>
</gene>
<dbReference type="InterPro" id="IPR003673">
    <property type="entry name" value="CoA-Trfase_fam_III"/>
</dbReference>
<evidence type="ECO:0000313" key="2">
    <source>
        <dbReference type="EMBL" id="MBI4595432.1"/>
    </source>
</evidence>
<evidence type="ECO:0000256" key="1">
    <source>
        <dbReference type="ARBA" id="ARBA00022679"/>
    </source>
</evidence>
<accession>A0A933GKB7</accession>
<organism evidence="2 3">
    <name type="scientific">Tectimicrobiota bacterium</name>
    <dbReference type="NCBI Taxonomy" id="2528274"/>
    <lineage>
        <taxon>Bacteria</taxon>
        <taxon>Pseudomonadati</taxon>
        <taxon>Nitrospinota/Tectimicrobiota group</taxon>
        <taxon>Candidatus Tectimicrobiota</taxon>
    </lineage>
</organism>
<comment type="caution">
    <text evidence="2">The sequence shown here is derived from an EMBL/GenBank/DDBJ whole genome shotgun (WGS) entry which is preliminary data.</text>
</comment>
<dbReference type="Proteomes" id="UP000772181">
    <property type="component" value="Unassembled WGS sequence"/>
</dbReference>
<protein>
    <submittedName>
        <fullName evidence="2">CoA transferase</fullName>
    </submittedName>
</protein>
<dbReference type="Pfam" id="PF02515">
    <property type="entry name" value="CoA_transf_3"/>
    <property type="match status" value="1"/>
</dbReference>
<name>A0A933GKB7_UNCTE</name>
<sequence length="393" mass="43525">MSGPLRNIRIVDLTSVLAGPFGSMLLADLGAEVIKIETLKGDDGRYLGPPFQKDESHMFLGINRNKKSIALDLKKPEGREIVLKLVARSDVFMENSRPGTMEKLGLDYKTLSAVNERLIYSSTTGYGLSGPYSHKAAYDLVLQGYASIMDRGENPPQRDKSSVVDMPSGMMIAISILAALYSRQESGLGQRVETSLLASSLAMQAHKLIRGEDRSQPIFDPTTGKYAAYRTYKAKDCYINVAVLNETLFKKLCRVLGVEELAEDERFKSHSARYENAEQLIAIFQKILEQKTGKEWIRLLDEAGVPCGPVNTMEDLFEDEHILSNKLVVRQFHPAAGSIETLGLPIKMDKTPLSIDSPAPLLGSHTEEVLAYLGYDKAGIEALRENQVILNRT</sequence>
<reference evidence="2" key="1">
    <citation type="submission" date="2020-07" db="EMBL/GenBank/DDBJ databases">
        <title>Huge and variable diversity of episymbiotic CPR bacteria and DPANN archaea in groundwater ecosystems.</title>
        <authorList>
            <person name="He C.Y."/>
            <person name="Keren R."/>
            <person name="Whittaker M."/>
            <person name="Farag I.F."/>
            <person name="Doudna J."/>
            <person name="Cate J.H.D."/>
            <person name="Banfield J.F."/>
        </authorList>
    </citation>
    <scope>NUCLEOTIDE SEQUENCE</scope>
    <source>
        <strain evidence="2">NC_groundwater_1482_Ag_S-0.65um_47_24</strain>
    </source>
</reference>
<dbReference type="InterPro" id="IPR050483">
    <property type="entry name" value="CoA-transferase_III_domain"/>
</dbReference>
<dbReference type="InterPro" id="IPR044855">
    <property type="entry name" value="CoA-Trfase_III_dom3_sf"/>
</dbReference>
<proteinExistence type="predicted"/>
<dbReference type="GO" id="GO:0008410">
    <property type="term" value="F:CoA-transferase activity"/>
    <property type="evidence" value="ECO:0007669"/>
    <property type="project" value="TreeGrafter"/>
</dbReference>
<dbReference type="Gene3D" id="3.40.50.10540">
    <property type="entry name" value="Crotonobetainyl-coa:carnitine coa-transferase, domain 1"/>
    <property type="match status" value="1"/>
</dbReference>
<evidence type="ECO:0000313" key="3">
    <source>
        <dbReference type="Proteomes" id="UP000772181"/>
    </source>
</evidence>
<dbReference type="PANTHER" id="PTHR48207">
    <property type="entry name" value="SUCCINATE--HYDROXYMETHYLGLUTARATE COA-TRANSFERASE"/>
    <property type="match status" value="1"/>
</dbReference>
<dbReference type="EMBL" id="JACQWF010000157">
    <property type="protein sequence ID" value="MBI4595432.1"/>
    <property type="molecule type" value="Genomic_DNA"/>
</dbReference>
<dbReference type="PANTHER" id="PTHR48207:SF3">
    <property type="entry name" value="SUCCINATE--HYDROXYMETHYLGLUTARATE COA-TRANSFERASE"/>
    <property type="match status" value="1"/>
</dbReference>